<keyword evidence="3" id="KW-1185">Reference proteome</keyword>
<feature type="compositionally biased region" description="Basic and acidic residues" evidence="1">
    <location>
        <begin position="282"/>
        <end position="293"/>
    </location>
</feature>
<gene>
    <name evidence="2" type="ORF">ACFYV7_14970</name>
</gene>
<feature type="region of interest" description="Disordered" evidence="1">
    <location>
        <begin position="264"/>
        <end position="293"/>
    </location>
</feature>
<sequence>MHTPTRLQSLLLKGIQNLAHDSWRTASDSAAAGHATPPPEMVAHIAANERSLAQLEELASLVGCPHSWLNYARKAGERGEPGNQARPFQSPDKASRSALITALGREIHDLQDTAGVFAAHTLRQHGLDTDERAKFQAVLGVMWQRLGAVSHELGLTDRERDQVWSRHGSRHWANTVAQQMSSHSDEQLAARFHTIAHAHFSTAAMPLVVMLQSGIGLHDITKQMPHSTEEMVELVDVALDAMPRDPAASSVTDAVAAATLPHDGATEHSHDESAWGGTEPEVIPRVRDYGTSP</sequence>
<name>A0ABW6QT81_9NOCA</name>
<reference evidence="2 3" key="1">
    <citation type="submission" date="2024-10" db="EMBL/GenBank/DDBJ databases">
        <title>The Natural Products Discovery Center: Release of the First 8490 Sequenced Strains for Exploring Actinobacteria Biosynthetic Diversity.</title>
        <authorList>
            <person name="Kalkreuter E."/>
            <person name="Kautsar S.A."/>
            <person name="Yang D."/>
            <person name="Bader C.D."/>
            <person name="Teijaro C.N."/>
            <person name="Fluegel L."/>
            <person name="Davis C.M."/>
            <person name="Simpson J.R."/>
            <person name="Lauterbach L."/>
            <person name="Steele A.D."/>
            <person name="Gui C."/>
            <person name="Meng S."/>
            <person name="Li G."/>
            <person name="Viehrig K."/>
            <person name="Ye F."/>
            <person name="Su P."/>
            <person name="Kiefer A.F."/>
            <person name="Nichols A."/>
            <person name="Cepeda A.J."/>
            <person name="Yan W."/>
            <person name="Fan B."/>
            <person name="Jiang Y."/>
            <person name="Adhikari A."/>
            <person name="Zheng C.-J."/>
            <person name="Schuster L."/>
            <person name="Cowan T.M."/>
            <person name="Smanski M.J."/>
            <person name="Chevrette M.G."/>
            <person name="De Carvalho L.P.S."/>
            <person name="Shen B."/>
        </authorList>
    </citation>
    <scope>NUCLEOTIDE SEQUENCE [LARGE SCALE GENOMIC DNA]</scope>
    <source>
        <strain evidence="2 3">NPDC003040</strain>
    </source>
</reference>
<feature type="compositionally biased region" description="Basic and acidic residues" evidence="1">
    <location>
        <begin position="264"/>
        <end position="273"/>
    </location>
</feature>
<proteinExistence type="predicted"/>
<protein>
    <submittedName>
        <fullName evidence="2">Uncharacterized protein</fullName>
    </submittedName>
</protein>
<dbReference type="Proteomes" id="UP001601948">
    <property type="component" value="Unassembled WGS sequence"/>
</dbReference>
<dbReference type="RefSeq" id="WP_387717426.1">
    <property type="nucleotide sequence ID" value="NZ_JBIAPI010000002.1"/>
</dbReference>
<accession>A0ABW6QT81</accession>
<comment type="caution">
    <text evidence="2">The sequence shown here is derived from an EMBL/GenBank/DDBJ whole genome shotgun (WGS) entry which is preliminary data.</text>
</comment>
<evidence type="ECO:0000313" key="3">
    <source>
        <dbReference type="Proteomes" id="UP001601948"/>
    </source>
</evidence>
<evidence type="ECO:0000256" key="1">
    <source>
        <dbReference type="SAM" id="MobiDB-lite"/>
    </source>
</evidence>
<evidence type="ECO:0000313" key="2">
    <source>
        <dbReference type="EMBL" id="MFF3224092.1"/>
    </source>
</evidence>
<organism evidence="2 3">
    <name type="scientific">Nocardia suismassiliense</name>
    <dbReference type="NCBI Taxonomy" id="2077092"/>
    <lineage>
        <taxon>Bacteria</taxon>
        <taxon>Bacillati</taxon>
        <taxon>Actinomycetota</taxon>
        <taxon>Actinomycetes</taxon>
        <taxon>Mycobacteriales</taxon>
        <taxon>Nocardiaceae</taxon>
        <taxon>Nocardia</taxon>
    </lineage>
</organism>
<dbReference type="EMBL" id="JBIAPI010000002">
    <property type="protein sequence ID" value="MFF3224092.1"/>
    <property type="molecule type" value="Genomic_DNA"/>
</dbReference>